<evidence type="ECO:0000259" key="5">
    <source>
        <dbReference type="Pfam" id="PF23227"/>
    </source>
</evidence>
<dbReference type="InterPro" id="IPR011989">
    <property type="entry name" value="ARM-like"/>
</dbReference>
<name>A0AAJ6YJ56_9HYME</name>
<dbReference type="Pfam" id="PF23221">
    <property type="entry name" value="HEAT_MROH2B_1st"/>
    <property type="match status" value="1"/>
</dbReference>
<evidence type="ECO:0000313" key="7">
    <source>
        <dbReference type="RefSeq" id="XP_011499029.1"/>
    </source>
</evidence>
<accession>A0AAJ6YJ56</accession>
<sequence>MVQLSAIESIRTLSRKKPSLIIQTAVSFLELYQKRLQNHNSIVVIKIMTDVCQNLVTPLDETLAISVANLAVETIEAGTDEASDLLVALSKIHCSQAVGALVIKFKPNTRPHYTIIRAIGMIAEKNSTGIFPFIKVALSILESLLLSMHEESFRIAIAFTLGKISDAIHDCPTSTEIVPNAELREDMLYDELLTAFEVLIEWLCTSRNIILIENILITLASILPFLPKDYNYIFILKVIPTLLNLCKKFNVRLAASRLLAIILNTVAFHVKELLQPLLEQIHQTLSEMISIAPFDDTRDALLTHYEVLQCFRAIVILYPREGLDRLLQQLKSQNITQRSRSLVVLRHLINTLPAEDHEGLRRIALNLQDSLGEKTTHHIVGAIVALAARPTLPLLPSQLSSFIKFMVMHSNLETDEGVACEEALHLLSSTVNGAETWLWPLLIKALLDPLNTASAVSILRALAPLAVKIIRDENNLADQKDFQSLKVFGRCLELLESERNQSAVIAFLKCTAPLLGHRLKPQWDTKLTELSKFLNQCAETMTEVEKTQIWEEKIVEFVEESVNLEGEYWGLRLADELMGKTITPSLSIILAAVAREPIHITILVESARMHSVISTGQRPTSSKYARAVGICAKNHLEKVLKIMLGFCKLEDVKKQPVRLLGWIRDAKAATINEATKAGLLMAYAEIAKRGDATALFPTLDKEIFPWIVEQVYSCKEITTKEAALVALEQAGEAIHPNRLPNSPGFYDREHALQILLRLYQSPTGYKPLQLYPLILKAILSLIKLPPVLTDEEKEVLLKTTIDKIIPASNQIEEMKMPQVMQQTIEYLGTISSETVANSADTFALLVDILISWMESVSSFNRRNVLFVLRTTLRSYYDSLKYTYPGGKLEPGKLLGMILCWSADPEFALRPLVVDCVALALNIGAKYRSTMPDNNFNHDLNESKRILVSEDTNFLYDGIKSLAAAVSERISGTEIVSLTHGLIKGLLYPSEAKIAAALALSELFKIRGLEFPRSNLDVVVTIINQLSPDNPNCLKKAVAAIKELCIHYPQEILEHLLHQPIPFDCGTMEFWKELGKSDDIGFRALELLLTRLKNDDILIDNISSADNYTKRSVAAFTSLAAIMAIGQLLSSPKAQDLIDPELAALIAVLIKFLAGWLHADPPMSSIRTKFGFVPNRGACKINPHKEAYAVLIKVLNIIGLHDANKSTEFSFESESEAEENLVRTMRAVMQCLSKRNDILIDVTRCLENLVTSNLPAQRAVAIVFHAELIGDPIFDVMSLDSIVKMLHEAKADSSPLVRKLATIGLARVALLEPDQVEKYLDSCLTSLMNGLEEPANAYGSTEVVLESLKGLGVLLSAKTDKPINPRVVFALKPFIEKENWEMKLAAIRALGSTTQGWQRFIQSPDDDITDHLLGCIPCLVIKLEDDNDSVATESRKVLYSMGHLIQCESLAKIIDTYLAPESNLNFEKFVRELINCLKTDLPLRAEELRNAIVRGYSKSENAMARATSATILGLFGEPRPEDVQRMLQLLHDKDNIVRARAAQSLALSFTF</sequence>
<organism evidence="6 7">
    <name type="scientific">Ceratosolen solmsi marchali</name>
    <dbReference type="NCBI Taxonomy" id="326594"/>
    <lineage>
        <taxon>Eukaryota</taxon>
        <taxon>Metazoa</taxon>
        <taxon>Ecdysozoa</taxon>
        <taxon>Arthropoda</taxon>
        <taxon>Hexapoda</taxon>
        <taxon>Insecta</taxon>
        <taxon>Pterygota</taxon>
        <taxon>Neoptera</taxon>
        <taxon>Endopterygota</taxon>
        <taxon>Hymenoptera</taxon>
        <taxon>Apocrita</taxon>
        <taxon>Proctotrupomorpha</taxon>
        <taxon>Chalcidoidea</taxon>
        <taxon>Agaonidae</taxon>
        <taxon>Agaoninae</taxon>
        <taxon>Ceratosolen</taxon>
    </lineage>
</organism>
<proteinExistence type="predicted"/>
<dbReference type="Pfam" id="PF23227">
    <property type="entry name" value="HEAT_MROH2B_C"/>
    <property type="match status" value="1"/>
</dbReference>
<dbReference type="InterPro" id="IPR016024">
    <property type="entry name" value="ARM-type_fold"/>
</dbReference>
<reference evidence="7" key="1">
    <citation type="submission" date="2025-08" db="UniProtKB">
        <authorList>
            <consortium name="RefSeq"/>
        </authorList>
    </citation>
    <scope>IDENTIFICATION</scope>
</reference>
<dbReference type="PANTHER" id="PTHR23120:SF0">
    <property type="entry name" value="MAESTRO HEAT-LIKE REPEAT FAMILY MEMBER 1"/>
    <property type="match status" value="1"/>
</dbReference>
<dbReference type="GeneID" id="105363125"/>
<keyword evidence="1" id="KW-0677">Repeat</keyword>
<dbReference type="Gene3D" id="1.25.10.10">
    <property type="entry name" value="Leucine-rich Repeat Variant"/>
    <property type="match status" value="2"/>
</dbReference>
<evidence type="ECO:0000256" key="1">
    <source>
        <dbReference type="ARBA" id="ARBA00022737"/>
    </source>
</evidence>
<evidence type="ECO:0000259" key="3">
    <source>
        <dbReference type="Pfam" id="PF23210"/>
    </source>
</evidence>
<dbReference type="Pfam" id="PF21047">
    <property type="entry name" value="HEAT_Maestro"/>
    <property type="match status" value="1"/>
</dbReference>
<dbReference type="InterPro" id="IPR056282">
    <property type="entry name" value="MROH2B-like_N_HEAT"/>
</dbReference>
<evidence type="ECO:0000259" key="4">
    <source>
        <dbReference type="Pfam" id="PF23221"/>
    </source>
</evidence>
<dbReference type="InterPro" id="IPR045206">
    <property type="entry name" value="Maestro_heat-like_prot"/>
</dbReference>
<dbReference type="KEGG" id="csol:105363125"/>
<feature type="domain" description="MROH2B-like HEAT-repeats" evidence="3">
    <location>
        <begin position="625"/>
        <end position="817"/>
    </location>
</feature>
<protein>
    <submittedName>
        <fullName evidence="7">Maestro heat-like repeat-containing protein family member 1</fullName>
    </submittedName>
</protein>
<gene>
    <name evidence="7" type="primary">LOC105363125</name>
</gene>
<dbReference type="Proteomes" id="UP000695007">
    <property type="component" value="Unplaced"/>
</dbReference>
<dbReference type="InterPro" id="IPR055406">
    <property type="entry name" value="HEAT_Maestro"/>
</dbReference>
<feature type="domain" description="MROH2B-like HEAT-repeats" evidence="3">
    <location>
        <begin position="234"/>
        <end position="578"/>
    </location>
</feature>
<keyword evidence="6" id="KW-1185">Reference proteome</keyword>
<dbReference type="RefSeq" id="XP_011499029.1">
    <property type="nucleotide sequence ID" value="XM_011500727.1"/>
</dbReference>
<dbReference type="InterPro" id="IPR055408">
    <property type="entry name" value="HEAT_MROH2B-like"/>
</dbReference>
<dbReference type="InterPro" id="IPR048465">
    <property type="entry name" value="Maestro-like_HEAT"/>
</dbReference>
<dbReference type="SUPFAM" id="SSF48371">
    <property type="entry name" value="ARM repeat"/>
    <property type="match status" value="3"/>
</dbReference>
<evidence type="ECO:0000259" key="2">
    <source>
        <dbReference type="Pfam" id="PF21047"/>
    </source>
</evidence>
<feature type="domain" description="MROH2B-like N-terminal HEAT-repeats" evidence="4">
    <location>
        <begin position="10"/>
        <end position="222"/>
    </location>
</feature>
<evidence type="ECO:0000313" key="6">
    <source>
        <dbReference type="Proteomes" id="UP000695007"/>
    </source>
</evidence>
<dbReference type="PANTHER" id="PTHR23120">
    <property type="entry name" value="MAESTRO-RELATED HEAT DOMAIN-CONTAINING"/>
    <property type="match status" value="1"/>
</dbReference>
<feature type="domain" description="Maestro/Maestro-like HEAT-repeats" evidence="5">
    <location>
        <begin position="1281"/>
        <end position="1545"/>
    </location>
</feature>
<feature type="domain" description="Maestro-like HEAT-repeats" evidence="2">
    <location>
        <begin position="889"/>
        <end position="1076"/>
    </location>
</feature>
<dbReference type="Pfam" id="PF23210">
    <property type="entry name" value="HEAT_Maestro_2"/>
    <property type="match status" value="2"/>
</dbReference>
<dbReference type="GO" id="GO:0005737">
    <property type="term" value="C:cytoplasm"/>
    <property type="evidence" value="ECO:0007669"/>
    <property type="project" value="TreeGrafter"/>
</dbReference>